<keyword evidence="2" id="KW-1185">Reference proteome</keyword>
<name>A0A445CF58_ARAHY</name>
<dbReference type="EMBL" id="SDMP01000007">
    <property type="protein sequence ID" value="RYR49554.1"/>
    <property type="molecule type" value="Genomic_DNA"/>
</dbReference>
<protein>
    <submittedName>
        <fullName evidence="1">Uncharacterized protein</fullName>
    </submittedName>
</protein>
<accession>A0A445CF58</accession>
<dbReference type="Proteomes" id="UP000289738">
    <property type="component" value="Chromosome A07"/>
</dbReference>
<comment type="caution">
    <text evidence="1">The sequence shown here is derived from an EMBL/GenBank/DDBJ whole genome shotgun (WGS) entry which is preliminary data.</text>
</comment>
<gene>
    <name evidence="1" type="ORF">Ahy_A07g036064</name>
</gene>
<evidence type="ECO:0000313" key="2">
    <source>
        <dbReference type="Proteomes" id="UP000289738"/>
    </source>
</evidence>
<dbReference type="AlphaFoldDB" id="A0A445CF58"/>
<organism evidence="1 2">
    <name type="scientific">Arachis hypogaea</name>
    <name type="common">Peanut</name>
    <dbReference type="NCBI Taxonomy" id="3818"/>
    <lineage>
        <taxon>Eukaryota</taxon>
        <taxon>Viridiplantae</taxon>
        <taxon>Streptophyta</taxon>
        <taxon>Embryophyta</taxon>
        <taxon>Tracheophyta</taxon>
        <taxon>Spermatophyta</taxon>
        <taxon>Magnoliopsida</taxon>
        <taxon>eudicotyledons</taxon>
        <taxon>Gunneridae</taxon>
        <taxon>Pentapetalae</taxon>
        <taxon>rosids</taxon>
        <taxon>fabids</taxon>
        <taxon>Fabales</taxon>
        <taxon>Fabaceae</taxon>
        <taxon>Papilionoideae</taxon>
        <taxon>50 kb inversion clade</taxon>
        <taxon>dalbergioids sensu lato</taxon>
        <taxon>Dalbergieae</taxon>
        <taxon>Pterocarpus clade</taxon>
        <taxon>Arachis</taxon>
    </lineage>
</organism>
<evidence type="ECO:0000313" key="1">
    <source>
        <dbReference type="EMBL" id="RYR49554.1"/>
    </source>
</evidence>
<sequence length="102" mass="11811">MPVLIIQVKRDIVPSFSERNLRSFTVIMYRAYDNAMLQNLSRVRTRGHPKNRLGSITKRHIVNTTKKKKKKVLIEFNGLQSNSSHYHGQRLIIVTKSCLGSF</sequence>
<reference evidence="1 2" key="1">
    <citation type="submission" date="2019-01" db="EMBL/GenBank/DDBJ databases">
        <title>Sequencing of cultivated peanut Arachis hypogaea provides insights into genome evolution and oil improvement.</title>
        <authorList>
            <person name="Chen X."/>
        </authorList>
    </citation>
    <scope>NUCLEOTIDE SEQUENCE [LARGE SCALE GENOMIC DNA]</scope>
    <source>
        <strain evidence="2">cv. Fuhuasheng</strain>
        <tissue evidence="1">Leaves</tissue>
    </source>
</reference>
<proteinExistence type="predicted"/>